<reference evidence="1" key="1">
    <citation type="submission" date="2021-05" db="EMBL/GenBank/DDBJ databases">
        <authorList>
            <person name="Alioto T."/>
            <person name="Alioto T."/>
            <person name="Gomez Garrido J."/>
        </authorList>
    </citation>
    <scope>NUCLEOTIDE SEQUENCE</scope>
</reference>
<evidence type="ECO:0000313" key="1">
    <source>
        <dbReference type="EMBL" id="CAG6770239.1"/>
    </source>
</evidence>
<accession>A0A8D9AP92</accession>
<name>A0A8D9AP92_9HEMI</name>
<dbReference type="EMBL" id="HBUF01346761">
    <property type="protein sequence ID" value="CAG6710200.1"/>
    <property type="molecule type" value="Transcribed_RNA"/>
</dbReference>
<sequence length="100" mass="11398">MEMWPVTPIINTKKMCPLSNTLVSRCTDFLYPGPGFFLQEILTSSMRKVFSITGILSMNSWPIIFSQWLRCITGTYLNHYKISADGQTASLWTILSPMQT</sequence>
<dbReference type="EMBL" id="HBUF01346756">
    <property type="protein sequence ID" value="CAG6710184.1"/>
    <property type="molecule type" value="Transcribed_RNA"/>
</dbReference>
<dbReference type="EMBL" id="HBUF01193741">
    <property type="protein sequence ID" value="CAG6659285.1"/>
    <property type="molecule type" value="Transcribed_RNA"/>
</dbReference>
<organism evidence="1">
    <name type="scientific">Cacopsylla melanoneura</name>
    <dbReference type="NCBI Taxonomy" id="428564"/>
    <lineage>
        <taxon>Eukaryota</taxon>
        <taxon>Metazoa</taxon>
        <taxon>Ecdysozoa</taxon>
        <taxon>Arthropoda</taxon>
        <taxon>Hexapoda</taxon>
        <taxon>Insecta</taxon>
        <taxon>Pterygota</taxon>
        <taxon>Neoptera</taxon>
        <taxon>Paraneoptera</taxon>
        <taxon>Hemiptera</taxon>
        <taxon>Sternorrhyncha</taxon>
        <taxon>Psylloidea</taxon>
        <taxon>Psyllidae</taxon>
        <taxon>Psyllinae</taxon>
        <taxon>Cacopsylla</taxon>
    </lineage>
</organism>
<dbReference type="EMBL" id="HBUF01346758">
    <property type="protein sequence ID" value="CAG6710191.1"/>
    <property type="molecule type" value="Transcribed_RNA"/>
</dbReference>
<dbReference type="EMBL" id="HBUF01085503">
    <property type="protein sequence ID" value="CAG6634197.1"/>
    <property type="molecule type" value="Transcribed_RNA"/>
</dbReference>
<dbReference type="EMBL" id="HBUF01193744">
    <property type="protein sequence ID" value="CAG6659293.1"/>
    <property type="molecule type" value="Transcribed_RNA"/>
</dbReference>
<dbReference type="EMBL" id="HBUF01581171">
    <property type="protein sequence ID" value="CAG6770239.1"/>
    <property type="molecule type" value="Transcribed_RNA"/>
</dbReference>
<proteinExistence type="predicted"/>
<protein>
    <submittedName>
        <fullName evidence="1">Uncharacterized protein</fullName>
    </submittedName>
</protein>
<dbReference type="EMBL" id="HBUF01193743">
    <property type="protein sequence ID" value="CAG6659290.1"/>
    <property type="molecule type" value="Transcribed_RNA"/>
</dbReference>
<dbReference type="EMBL" id="HBUF01581172">
    <property type="protein sequence ID" value="CAG6770242.1"/>
    <property type="molecule type" value="Transcribed_RNA"/>
</dbReference>
<dbReference type="EMBL" id="HBUF01346757">
    <property type="protein sequence ID" value="CAG6710187.1"/>
    <property type="molecule type" value="Transcribed_RNA"/>
</dbReference>
<dbReference type="EMBL" id="HBUF01581170">
    <property type="protein sequence ID" value="CAG6770237.1"/>
    <property type="molecule type" value="Transcribed_RNA"/>
</dbReference>
<dbReference type="AlphaFoldDB" id="A0A8D9AP92"/>
<dbReference type="EMBL" id="HBUF01346759">
    <property type="protein sequence ID" value="CAG6710194.1"/>
    <property type="molecule type" value="Transcribed_RNA"/>
</dbReference>